<dbReference type="GO" id="GO:0019136">
    <property type="term" value="F:deoxynucleoside kinase activity"/>
    <property type="evidence" value="ECO:0007669"/>
    <property type="project" value="TreeGrafter"/>
</dbReference>
<reference evidence="3" key="1">
    <citation type="submission" date="2020-11" db="EMBL/GenBank/DDBJ databases">
        <title>Chlorella ohadii genome sequencing and assembly.</title>
        <authorList>
            <person name="Murik O."/>
            <person name="Treves H."/>
            <person name="Kedem I."/>
            <person name="Shotland Y."/>
            <person name="Kaplan A."/>
        </authorList>
    </citation>
    <scope>NUCLEOTIDE SEQUENCE</scope>
    <source>
        <strain evidence="3">1</strain>
    </source>
</reference>
<feature type="domain" description="Deoxynucleoside kinase" evidence="2">
    <location>
        <begin position="90"/>
        <end position="285"/>
    </location>
</feature>
<dbReference type="PANTHER" id="PTHR10513">
    <property type="entry name" value="DEOXYNUCLEOSIDE KINASE"/>
    <property type="match status" value="1"/>
</dbReference>
<feature type="coiled-coil region" evidence="1">
    <location>
        <begin position="393"/>
        <end position="420"/>
    </location>
</feature>
<dbReference type="InterPro" id="IPR031314">
    <property type="entry name" value="DNK_dom"/>
</dbReference>
<dbReference type="InterPro" id="IPR027417">
    <property type="entry name" value="P-loop_NTPase"/>
</dbReference>
<dbReference type="SUPFAM" id="SSF52540">
    <property type="entry name" value="P-loop containing nucleoside triphosphate hydrolases"/>
    <property type="match status" value="1"/>
</dbReference>
<dbReference type="InterPro" id="IPR050566">
    <property type="entry name" value="Deoxyribonucleoside_kinase"/>
</dbReference>
<evidence type="ECO:0000313" key="3">
    <source>
        <dbReference type="EMBL" id="KAI7842119.1"/>
    </source>
</evidence>
<dbReference type="PANTHER" id="PTHR10513:SF35">
    <property type="entry name" value="DEOXYADENOSINE KINASE"/>
    <property type="match status" value="1"/>
</dbReference>
<dbReference type="EMBL" id="JADXDR010000056">
    <property type="protein sequence ID" value="KAI7842119.1"/>
    <property type="molecule type" value="Genomic_DNA"/>
</dbReference>
<dbReference type="Pfam" id="PF01712">
    <property type="entry name" value="dNK"/>
    <property type="match status" value="1"/>
</dbReference>
<organism evidence="3 4">
    <name type="scientific">Chlorella ohadii</name>
    <dbReference type="NCBI Taxonomy" id="2649997"/>
    <lineage>
        <taxon>Eukaryota</taxon>
        <taxon>Viridiplantae</taxon>
        <taxon>Chlorophyta</taxon>
        <taxon>core chlorophytes</taxon>
        <taxon>Trebouxiophyceae</taxon>
        <taxon>Chlorellales</taxon>
        <taxon>Chlorellaceae</taxon>
        <taxon>Chlorella clade</taxon>
        <taxon>Chlorella</taxon>
    </lineage>
</organism>
<dbReference type="Proteomes" id="UP001205105">
    <property type="component" value="Unassembled WGS sequence"/>
</dbReference>
<accession>A0AAD5H2T7</accession>
<name>A0AAD5H2T7_9CHLO</name>
<keyword evidence="1" id="KW-0175">Coiled coil</keyword>
<evidence type="ECO:0000259" key="2">
    <source>
        <dbReference type="Pfam" id="PF01712"/>
    </source>
</evidence>
<sequence length="430" mass="49024">MRYAQAKLRGKLITNLSDLYKVYRDDYRGNAEALTTFLTEGVGIKRHFASSIASALLDLAEARSELAGEDGGDASSGGGEGGSQERMVTLAVEGNISAGKAGSKSTFLNVLSHEDTCLHDILKVVQEPVQQWQEYRCRDIEGNEKMENVLEKFYSDPDRYAYSFQHYVLLSRVREDIKSRARDGKQLRVLERSIFSDRQVFVRAMHKEGKMADFEVSVYNQIFDDHLNNDLQLIPDGFVYLRARPDVCLQRLKRRSRSEEASIPLDYLRMLHENHEDWLHEQSVSAEALVQDPLAHAEVLKPASDEYVRHVLQSNPDFKTEVLPNSEWRLATLQHVPEEIRGQVLLLSGAPELPQLKNRLALVMDHDQDVDIDNDADARAEYANKIRAFYDFVRQWKHEEEREQEEQQQLQQLLQALGRAGGNGGQLASL</sequence>
<evidence type="ECO:0000313" key="4">
    <source>
        <dbReference type="Proteomes" id="UP001205105"/>
    </source>
</evidence>
<dbReference type="CDD" id="cd01673">
    <property type="entry name" value="dNK"/>
    <property type="match status" value="1"/>
</dbReference>
<gene>
    <name evidence="3" type="ORF">COHA_004312</name>
</gene>
<dbReference type="Gene3D" id="3.40.50.300">
    <property type="entry name" value="P-loop containing nucleotide triphosphate hydrolases"/>
    <property type="match status" value="1"/>
</dbReference>
<proteinExistence type="predicted"/>
<comment type="caution">
    <text evidence="3">The sequence shown here is derived from an EMBL/GenBank/DDBJ whole genome shotgun (WGS) entry which is preliminary data.</text>
</comment>
<keyword evidence="4" id="KW-1185">Reference proteome</keyword>
<evidence type="ECO:0000256" key="1">
    <source>
        <dbReference type="SAM" id="Coils"/>
    </source>
</evidence>
<protein>
    <recommendedName>
        <fullName evidence="2">Deoxynucleoside kinase domain-containing protein</fullName>
    </recommendedName>
</protein>
<dbReference type="AlphaFoldDB" id="A0AAD5H2T7"/>
<dbReference type="GO" id="GO:0005737">
    <property type="term" value="C:cytoplasm"/>
    <property type="evidence" value="ECO:0007669"/>
    <property type="project" value="TreeGrafter"/>
</dbReference>